<evidence type="ECO:0000256" key="1">
    <source>
        <dbReference type="SAM" id="MobiDB-lite"/>
    </source>
</evidence>
<reference evidence="3" key="1">
    <citation type="journal article" date="2020" name="Nat. Commun.">
        <title>Genome assembly of wild tea tree DASZ reveals pedigree and selection history of tea varieties.</title>
        <authorList>
            <person name="Zhang W."/>
            <person name="Zhang Y."/>
            <person name="Qiu H."/>
            <person name="Guo Y."/>
            <person name="Wan H."/>
            <person name="Zhang X."/>
            <person name="Scossa F."/>
            <person name="Alseekh S."/>
            <person name="Zhang Q."/>
            <person name="Wang P."/>
            <person name="Xu L."/>
            <person name="Schmidt M.H."/>
            <person name="Jia X."/>
            <person name="Li D."/>
            <person name="Zhu A."/>
            <person name="Guo F."/>
            <person name="Chen W."/>
            <person name="Ni D."/>
            <person name="Usadel B."/>
            <person name="Fernie A.R."/>
            <person name="Wen W."/>
        </authorList>
    </citation>
    <scope>NUCLEOTIDE SEQUENCE [LARGE SCALE GENOMIC DNA]</scope>
    <source>
        <strain evidence="3">cv. G240</strain>
    </source>
</reference>
<sequence>MTTDLGVHRRPPLTTDLGRPPCTSLAVEHYNNIHRRLAMDGGAQIELAQANLAVNRVFSTLRDGSGPTPIDGSSPLACASMGLAERSSTGPRQSSGVGSDQHLVPEEVVQGDIERWVDLVDGLALVVRPEVVEDEVALDTGVSHDDDPEDDLDKENFCSVDGMP</sequence>
<feature type="region of interest" description="Disordered" evidence="1">
    <location>
        <begin position="138"/>
        <end position="164"/>
    </location>
</feature>
<organism evidence="2 3">
    <name type="scientific">Camellia sinensis</name>
    <name type="common">Tea plant</name>
    <name type="synonym">Thea sinensis</name>
    <dbReference type="NCBI Taxonomy" id="4442"/>
    <lineage>
        <taxon>Eukaryota</taxon>
        <taxon>Viridiplantae</taxon>
        <taxon>Streptophyta</taxon>
        <taxon>Embryophyta</taxon>
        <taxon>Tracheophyta</taxon>
        <taxon>Spermatophyta</taxon>
        <taxon>Magnoliopsida</taxon>
        <taxon>eudicotyledons</taxon>
        <taxon>Gunneridae</taxon>
        <taxon>Pentapetalae</taxon>
        <taxon>asterids</taxon>
        <taxon>Ericales</taxon>
        <taxon>Theaceae</taxon>
        <taxon>Camellia</taxon>
    </lineage>
</organism>
<gene>
    <name evidence="2" type="ORF">HYC85_011354</name>
</gene>
<dbReference type="Proteomes" id="UP000593564">
    <property type="component" value="Unassembled WGS sequence"/>
</dbReference>
<dbReference type="EMBL" id="JACBKZ010000005">
    <property type="protein sequence ID" value="KAF5949361.1"/>
    <property type="molecule type" value="Genomic_DNA"/>
</dbReference>
<evidence type="ECO:0000313" key="3">
    <source>
        <dbReference type="Proteomes" id="UP000593564"/>
    </source>
</evidence>
<evidence type="ECO:0000313" key="2">
    <source>
        <dbReference type="EMBL" id="KAF5949361.1"/>
    </source>
</evidence>
<comment type="caution">
    <text evidence="2">The sequence shown here is derived from an EMBL/GenBank/DDBJ whole genome shotgun (WGS) entry which is preliminary data.</text>
</comment>
<proteinExistence type="predicted"/>
<feature type="region of interest" description="Disordered" evidence="1">
    <location>
        <begin position="62"/>
        <end position="102"/>
    </location>
</feature>
<name>A0A7J7HAT1_CAMSI</name>
<feature type="compositionally biased region" description="Polar residues" evidence="1">
    <location>
        <begin position="86"/>
        <end position="98"/>
    </location>
</feature>
<keyword evidence="3" id="KW-1185">Reference proteome</keyword>
<reference evidence="2 3" key="2">
    <citation type="submission" date="2020-07" db="EMBL/GenBank/DDBJ databases">
        <title>Genome assembly of wild tea tree DASZ reveals pedigree and selection history of tea varieties.</title>
        <authorList>
            <person name="Zhang W."/>
        </authorList>
    </citation>
    <scope>NUCLEOTIDE SEQUENCE [LARGE SCALE GENOMIC DNA]</scope>
    <source>
        <strain evidence="3">cv. G240</strain>
        <tissue evidence="2">Leaf</tissue>
    </source>
</reference>
<protein>
    <submittedName>
        <fullName evidence="2">Uncharacterized protein</fullName>
    </submittedName>
</protein>
<dbReference type="AlphaFoldDB" id="A0A7J7HAT1"/>
<feature type="region of interest" description="Disordered" evidence="1">
    <location>
        <begin position="1"/>
        <end position="20"/>
    </location>
</feature>
<accession>A0A7J7HAT1</accession>